<dbReference type="RefSeq" id="WP_230273153.1">
    <property type="nucleotide sequence ID" value="NZ_JAJKFW010000020.1"/>
</dbReference>
<evidence type="ECO:0000313" key="3">
    <source>
        <dbReference type="Proteomes" id="UP001430306"/>
    </source>
</evidence>
<keyword evidence="1" id="KW-0812">Transmembrane</keyword>
<keyword evidence="1" id="KW-1133">Transmembrane helix</keyword>
<name>A0ABS8NFN5_9BACT</name>
<keyword evidence="1" id="KW-0472">Membrane</keyword>
<accession>A0ABS8NFN5</accession>
<comment type="caution">
    <text evidence="2">The sequence shown here is derived from an EMBL/GenBank/DDBJ whole genome shotgun (WGS) entry which is preliminary data.</text>
</comment>
<evidence type="ECO:0000313" key="2">
    <source>
        <dbReference type="EMBL" id="MCC9642348.1"/>
    </source>
</evidence>
<reference evidence="2" key="1">
    <citation type="submission" date="2021-11" db="EMBL/GenBank/DDBJ databases">
        <title>Genome sequence.</title>
        <authorList>
            <person name="Sun Q."/>
        </authorList>
    </citation>
    <scope>NUCLEOTIDE SEQUENCE</scope>
    <source>
        <strain evidence="2">JC740</strain>
    </source>
</reference>
<protein>
    <recommendedName>
        <fullName evidence="4">Transmembrane protein</fullName>
    </recommendedName>
</protein>
<keyword evidence="3" id="KW-1185">Reference proteome</keyword>
<dbReference type="Proteomes" id="UP001430306">
    <property type="component" value="Unassembled WGS sequence"/>
</dbReference>
<dbReference type="EMBL" id="JAJKFW010000020">
    <property type="protein sequence ID" value="MCC9642348.1"/>
    <property type="molecule type" value="Genomic_DNA"/>
</dbReference>
<gene>
    <name evidence="2" type="ORF">LOC71_08680</name>
</gene>
<evidence type="ECO:0008006" key="4">
    <source>
        <dbReference type="Google" id="ProtNLM"/>
    </source>
</evidence>
<proteinExistence type="predicted"/>
<evidence type="ECO:0000256" key="1">
    <source>
        <dbReference type="SAM" id="Phobius"/>
    </source>
</evidence>
<organism evidence="2 3">
    <name type="scientific">Rhodopirellula halodulae</name>
    <dbReference type="NCBI Taxonomy" id="2894198"/>
    <lineage>
        <taxon>Bacteria</taxon>
        <taxon>Pseudomonadati</taxon>
        <taxon>Planctomycetota</taxon>
        <taxon>Planctomycetia</taxon>
        <taxon>Pirellulales</taxon>
        <taxon>Pirellulaceae</taxon>
        <taxon>Rhodopirellula</taxon>
    </lineage>
</organism>
<feature type="transmembrane region" description="Helical" evidence="1">
    <location>
        <begin position="192"/>
        <end position="217"/>
    </location>
</feature>
<sequence length="228" mass="24828">MQLQPFDRSRYLPTLAAFLLGTACSLHVTIASCEDDSAKTSDATEVSEADVVEDGTAELSVAPLSHTIYPPERPGWIDETKARDGDNVQMVVTSGPCVSKSEADEMTKLYARASVQTYVDELIAKQQSTADPAMVPIDEDWIENELIVRRYEGKVLVGDETQHEKAVLLRIQPEHQKRFETAISNVQLQERLAATGIVILGGFGCLVGGSILLGGLASRQRQQTIAKA</sequence>